<reference evidence="5 6" key="1">
    <citation type="submission" date="2024-03" db="EMBL/GenBank/DDBJ databases">
        <title>A high-quality draft genome sequence of Diaporthe vaccinii, a causative agent of upright dieback and viscid rot disease in cranberry plants.</title>
        <authorList>
            <person name="Sarrasin M."/>
            <person name="Lang B.F."/>
            <person name="Burger G."/>
        </authorList>
    </citation>
    <scope>NUCLEOTIDE SEQUENCE [LARGE SCALE GENOMIC DNA]</scope>
    <source>
        <strain evidence="5 6">IS7</strain>
    </source>
</reference>
<feature type="compositionally biased region" description="Basic residues" evidence="4">
    <location>
        <begin position="1"/>
        <end position="10"/>
    </location>
</feature>
<name>A0ABR4ESX1_9PEZI</name>
<feature type="compositionally biased region" description="Acidic residues" evidence="4">
    <location>
        <begin position="1073"/>
        <end position="1092"/>
    </location>
</feature>
<organism evidence="5 6">
    <name type="scientific">Diaporthe vaccinii</name>
    <dbReference type="NCBI Taxonomy" id="105482"/>
    <lineage>
        <taxon>Eukaryota</taxon>
        <taxon>Fungi</taxon>
        <taxon>Dikarya</taxon>
        <taxon>Ascomycota</taxon>
        <taxon>Pezizomycotina</taxon>
        <taxon>Sordariomycetes</taxon>
        <taxon>Sordariomycetidae</taxon>
        <taxon>Diaporthales</taxon>
        <taxon>Diaporthaceae</taxon>
        <taxon>Diaporthe</taxon>
        <taxon>Diaporthe eres species complex</taxon>
    </lineage>
</organism>
<feature type="compositionally biased region" description="Basic and acidic residues" evidence="4">
    <location>
        <begin position="950"/>
        <end position="969"/>
    </location>
</feature>
<dbReference type="InterPro" id="IPR007015">
    <property type="entry name" value="DNA_pol_V/MYBBP1A"/>
</dbReference>
<gene>
    <name evidence="5" type="ORF">FJTKL_08178</name>
</gene>
<feature type="region of interest" description="Disordered" evidence="4">
    <location>
        <begin position="1"/>
        <end position="70"/>
    </location>
</feature>
<sequence>MPPNKRKHRKENPNAIEPSQKRVKTETSADIDVEPAPKPVKFEGGKKKGKPAPAKPLSKKQLLSDKSLFPEQQDRNIEAPLYDLLGSEDPNERLQAADVIISKLLDNDGVSESTLDRHLEKRLFRGLASSRKASRLGFSVVLTEILQQLWGEKDLCGEKYRGLTFDFVLNTLTEKTKPVGNIAGQEEKDHYFGQLFGIECFVRAKILFDDVTRWNTISALLIKLAKKKVWLKPQCAWIILQTVPQMDQQIAEETLRKLDEASWAKTPDAVAITVIFTEKFPKIKLPSKSWRDFLSSKYLGELPAVLKDSGKQESKQEANGDEPAQKQKQASWTAQLHFVWDIIIAHYVKLASADPKSASDQFKQFWSRVVDQGFFSKTASEPQKFTGFMIFQKFLEAGIAHPHITHNLFSQNLLTCLMNQAAKQDRYLHRAATKALKAIEQAADTDRDLVPVIIQFVLGKQGAYNFDQRSNSKTVDKLLHLTRPQHAAEVIKTLRQLVLKSEGDGAENHILVYADYLFRLASIVPTEADAKNASKGSVGGPALQEFARLAYPKAGETVSGLTEKTKPILRQKLTAALAKFVKRPEDFAEFCNAIMLIDSSSVDMDEELQAELLEALEKLQQLTNPKQAKGHRSNAYQGLALLYAVAILQLYNAEPDAVEILHDLRQCHEKLLSKQKRDDGDVSALLVEILLAMVARPSSLMRQTADRVFEAFTSLMTEEALTLLTDTLAAKEDAEGLRALFDTDADMEDVEEGAGPDEEDDVSELGSDVEFVDAEETQEADGESGSEEENGDDGESEEADEDAEEELNEDEAKLKALDDDLAKLLNSHRLDKDNDAASSDDDSDMSDSEMIALDEKLAAAFKSRVKNGNKKKENKDAKETVVNFKHRTLDLLGIFARKEAANPLVYKLLLPLLQMMRTTKTKDLARKAGNVIAEMSKSQRKAKASSSKDSSSKDEENEDQGDRDGDKAASEEYLTEQTQLLEAIHDEMAHDESHVFAKSASNASLLVVGDILSKNVGYFQIIWETYGGLAMKWAMYGGFQFSTIIADWMQWVQAHPALVARRMDAMPEKTDDPTEADGEDENEEDEDEEDDDALGRQAAGRFPLLQNTLLWGLLPMPRVAGAFLTGLSQGG</sequence>
<dbReference type="Proteomes" id="UP001600888">
    <property type="component" value="Unassembled WGS sequence"/>
</dbReference>
<feature type="region of interest" description="Disordered" evidence="4">
    <location>
        <begin position="1066"/>
        <end position="1097"/>
    </location>
</feature>
<feature type="compositionally biased region" description="Acidic residues" evidence="4">
    <location>
        <begin position="743"/>
        <end position="763"/>
    </location>
</feature>
<dbReference type="PANTHER" id="PTHR13213">
    <property type="entry name" value="MYB-BINDING PROTEIN 1A FAMILY MEMBER"/>
    <property type="match status" value="1"/>
</dbReference>
<dbReference type="InterPro" id="IPR016024">
    <property type="entry name" value="ARM-type_fold"/>
</dbReference>
<dbReference type="Pfam" id="PF04931">
    <property type="entry name" value="DNA_pol_phi"/>
    <property type="match status" value="1"/>
</dbReference>
<comment type="similarity">
    <text evidence="2">Belongs to the MYBBP1A family.</text>
</comment>
<dbReference type="SUPFAM" id="SSF48371">
    <property type="entry name" value="ARM repeat"/>
    <property type="match status" value="1"/>
</dbReference>
<feature type="compositionally biased region" description="Low complexity" evidence="4">
    <location>
        <begin position="51"/>
        <end position="67"/>
    </location>
</feature>
<accession>A0ABR4ESX1</accession>
<feature type="region of interest" description="Disordered" evidence="4">
    <location>
        <begin position="741"/>
        <end position="810"/>
    </location>
</feature>
<dbReference type="PANTHER" id="PTHR13213:SF2">
    <property type="entry name" value="MYB-BINDING PROTEIN 1A"/>
    <property type="match status" value="1"/>
</dbReference>
<evidence type="ECO:0000256" key="1">
    <source>
        <dbReference type="ARBA" id="ARBA00004123"/>
    </source>
</evidence>
<evidence type="ECO:0000256" key="2">
    <source>
        <dbReference type="ARBA" id="ARBA00006809"/>
    </source>
</evidence>
<evidence type="ECO:0000256" key="4">
    <source>
        <dbReference type="SAM" id="MobiDB-lite"/>
    </source>
</evidence>
<evidence type="ECO:0008006" key="7">
    <source>
        <dbReference type="Google" id="ProtNLM"/>
    </source>
</evidence>
<comment type="caution">
    <text evidence="5">The sequence shown here is derived from an EMBL/GenBank/DDBJ whole genome shotgun (WGS) entry which is preliminary data.</text>
</comment>
<feature type="region of interest" description="Disordered" evidence="4">
    <location>
        <begin position="935"/>
        <end position="969"/>
    </location>
</feature>
<dbReference type="EMBL" id="JBAWTH010000030">
    <property type="protein sequence ID" value="KAL2285529.1"/>
    <property type="molecule type" value="Genomic_DNA"/>
</dbReference>
<protein>
    <recommendedName>
        <fullName evidence="7">DNA polymerase V</fullName>
    </recommendedName>
</protein>
<keyword evidence="6" id="KW-1185">Reference proteome</keyword>
<evidence type="ECO:0000313" key="5">
    <source>
        <dbReference type="EMBL" id="KAL2285529.1"/>
    </source>
</evidence>
<evidence type="ECO:0000313" key="6">
    <source>
        <dbReference type="Proteomes" id="UP001600888"/>
    </source>
</evidence>
<comment type="subcellular location">
    <subcellularLocation>
        <location evidence="1">Nucleus</location>
    </subcellularLocation>
</comment>
<evidence type="ECO:0000256" key="3">
    <source>
        <dbReference type="ARBA" id="ARBA00023242"/>
    </source>
</evidence>
<proteinExistence type="inferred from homology"/>
<keyword evidence="3" id="KW-0539">Nucleus</keyword>
<feature type="compositionally biased region" description="Acidic residues" evidence="4">
    <location>
        <begin position="770"/>
        <end position="809"/>
    </location>
</feature>